<evidence type="ECO:0000313" key="2">
    <source>
        <dbReference type="EMBL" id="NIA55084.1"/>
    </source>
</evidence>
<dbReference type="EMBL" id="JAAQOM010000009">
    <property type="protein sequence ID" value="NIA55084.1"/>
    <property type="molecule type" value="Genomic_DNA"/>
</dbReference>
<proteinExistence type="predicted"/>
<gene>
    <name evidence="2" type="ORF">HAV22_15715</name>
</gene>
<accession>A0ABX0PCN3</accession>
<dbReference type="InterPro" id="IPR024510">
    <property type="entry name" value="DUF2589"/>
</dbReference>
<name>A0ABX0PCN3_9BURK</name>
<sequence>MAILTSLEDMVRAVAGSIMNAQHMVEKAQLANIATFFDDAHRPTTIDVELPAIHSTAPADARHLYRVPVLSLVPHGSLVIGEAEVDLDVELGPFEPQERTNVHEGIMDQLGRAAPAEQKAGLLVNPASGGLAAKQGNAAHIKLKLVAVEKSEGLARLLNDVVVTQGPVAMTTPAPRSPHADPRADTPPVAAAAPEPAQDAGPTDAGTEEGA</sequence>
<comment type="caution">
    <text evidence="2">The sequence shown here is derived from an EMBL/GenBank/DDBJ whole genome shotgun (WGS) entry which is preliminary data.</text>
</comment>
<dbReference type="RefSeq" id="WP_166860133.1">
    <property type="nucleotide sequence ID" value="NZ_JAAQOM010000009.1"/>
</dbReference>
<evidence type="ECO:0000313" key="3">
    <source>
        <dbReference type="Proteomes" id="UP000716322"/>
    </source>
</evidence>
<feature type="region of interest" description="Disordered" evidence="1">
    <location>
        <begin position="169"/>
        <end position="211"/>
    </location>
</feature>
<feature type="compositionally biased region" description="Low complexity" evidence="1">
    <location>
        <begin position="186"/>
        <end position="202"/>
    </location>
</feature>
<reference evidence="2 3" key="1">
    <citation type="submission" date="2020-03" db="EMBL/GenBank/DDBJ databases">
        <title>Genome sequence of strain Massilia sp. TW-1.</title>
        <authorList>
            <person name="Chaudhary D.K."/>
        </authorList>
    </citation>
    <scope>NUCLEOTIDE SEQUENCE [LARGE SCALE GENOMIC DNA]</scope>
    <source>
        <strain evidence="2 3">TW-1</strain>
    </source>
</reference>
<organism evidence="2 3">
    <name type="scientific">Telluria antibiotica</name>
    <dbReference type="NCBI Taxonomy" id="2717319"/>
    <lineage>
        <taxon>Bacteria</taxon>
        <taxon>Pseudomonadati</taxon>
        <taxon>Pseudomonadota</taxon>
        <taxon>Betaproteobacteria</taxon>
        <taxon>Burkholderiales</taxon>
        <taxon>Oxalobacteraceae</taxon>
        <taxon>Telluria group</taxon>
        <taxon>Telluria</taxon>
    </lineage>
</organism>
<keyword evidence="3" id="KW-1185">Reference proteome</keyword>
<dbReference type="Proteomes" id="UP000716322">
    <property type="component" value="Unassembled WGS sequence"/>
</dbReference>
<dbReference type="Pfam" id="PF11655">
    <property type="entry name" value="DUF2589"/>
    <property type="match status" value="1"/>
</dbReference>
<evidence type="ECO:0000256" key="1">
    <source>
        <dbReference type="SAM" id="MobiDB-lite"/>
    </source>
</evidence>
<protein>
    <submittedName>
        <fullName evidence="2">DUF2589 domain-containing protein</fullName>
    </submittedName>
</protein>